<dbReference type="InterPro" id="IPR023296">
    <property type="entry name" value="Glyco_hydro_beta-prop_sf"/>
</dbReference>
<evidence type="ECO:0000256" key="2">
    <source>
        <dbReference type="ARBA" id="ARBA00022801"/>
    </source>
</evidence>
<dbReference type="InterPro" id="IPR013189">
    <property type="entry name" value="Glyco_hydro_32_C"/>
</dbReference>
<gene>
    <name evidence="8" type="ORF">OTI717_LOCUS39351</name>
    <name evidence="7" type="ORF">RFH988_LOCUS38741</name>
</gene>
<keyword evidence="3 4" id="KW-0326">Glycosidase</keyword>
<dbReference type="AlphaFoldDB" id="A0A820CF43"/>
<evidence type="ECO:0000313" key="8">
    <source>
        <dbReference type="EMBL" id="CAF4220375.1"/>
    </source>
</evidence>
<evidence type="ECO:0000256" key="4">
    <source>
        <dbReference type="RuleBase" id="RU362110"/>
    </source>
</evidence>
<comment type="similarity">
    <text evidence="1 4">Belongs to the glycosyl hydrolase 32 family.</text>
</comment>
<dbReference type="PANTHER" id="PTHR42800">
    <property type="entry name" value="EXOINULINASE INUD (AFU_ORTHOLOGUE AFUA_5G00480)"/>
    <property type="match status" value="1"/>
</dbReference>
<dbReference type="GO" id="GO:0005737">
    <property type="term" value="C:cytoplasm"/>
    <property type="evidence" value="ECO:0007669"/>
    <property type="project" value="TreeGrafter"/>
</dbReference>
<dbReference type="Gene3D" id="2.60.120.560">
    <property type="entry name" value="Exo-inulinase, domain 1"/>
    <property type="match status" value="1"/>
</dbReference>
<keyword evidence="2 4" id="KW-0378">Hydrolase</keyword>
<evidence type="ECO:0000256" key="3">
    <source>
        <dbReference type="ARBA" id="ARBA00023295"/>
    </source>
</evidence>
<accession>A0A820CF43</accession>
<evidence type="ECO:0000313" key="9">
    <source>
        <dbReference type="Proteomes" id="UP000663823"/>
    </source>
</evidence>
<evidence type="ECO:0008006" key="10">
    <source>
        <dbReference type="Google" id="ProtNLM"/>
    </source>
</evidence>
<organism evidence="8 9">
    <name type="scientific">Rotaria sordida</name>
    <dbReference type="NCBI Taxonomy" id="392033"/>
    <lineage>
        <taxon>Eukaryota</taxon>
        <taxon>Metazoa</taxon>
        <taxon>Spiralia</taxon>
        <taxon>Gnathifera</taxon>
        <taxon>Rotifera</taxon>
        <taxon>Eurotatoria</taxon>
        <taxon>Bdelloidea</taxon>
        <taxon>Philodinida</taxon>
        <taxon>Philodinidae</taxon>
        <taxon>Rotaria</taxon>
    </lineage>
</organism>
<dbReference type="Proteomes" id="UP000663823">
    <property type="component" value="Unassembled WGS sequence"/>
</dbReference>
<dbReference type="SUPFAM" id="SSF75005">
    <property type="entry name" value="Arabinanase/levansucrase/invertase"/>
    <property type="match status" value="1"/>
</dbReference>
<dbReference type="GO" id="GO:0004575">
    <property type="term" value="F:sucrose alpha-glucosidase activity"/>
    <property type="evidence" value="ECO:0007669"/>
    <property type="project" value="TreeGrafter"/>
</dbReference>
<dbReference type="Pfam" id="PF08244">
    <property type="entry name" value="Glyco_hydro_32C"/>
    <property type="match status" value="1"/>
</dbReference>
<feature type="domain" description="Glycosyl hydrolase family 32 C-terminal" evidence="6">
    <location>
        <begin position="172"/>
        <end position="211"/>
    </location>
</feature>
<sequence length="212" mass="25014">MQYFIGTFDGTTFRNLQLTQTINRLDYGPDFYAGIIYHNISQYDGRQIIISWMNNWQYAQDVPTGPLWRGQMTIPRQLKLDFNSFTNNYHLRQLPVHELYSYSKKLLTFHHQILTSNTTNILSNISSHVFMLSTEFHNITKTTVIRLYVRQSLDKSEYTEIKYVDDETLTMGILQFQIIVDRCSVEIFVNGGKYTMTTLIFPKFESQRMELS</sequence>
<dbReference type="EMBL" id="CAJNOO010010831">
    <property type="protein sequence ID" value="CAF1500486.1"/>
    <property type="molecule type" value="Genomic_DNA"/>
</dbReference>
<proteinExistence type="inferred from homology"/>
<dbReference type="SUPFAM" id="SSF49899">
    <property type="entry name" value="Concanavalin A-like lectins/glucanases"/>
    <property type="match status" value="1"/>
</dbReference>
<dbReference type="OrthoDB" id="202537at2759"/>
<dbReference type="EMBL" id="CAJOAX010024974">
    <property type="protein sequence ID" value="CAF4220375.1"/>
    <property type="molecule type" value="Genomic_DNA"/>
</dbReference>
<dbReference type="GO" id="GO:0005987">
    <property type="term" value="P:sucrose catabolic process"/>
    <property type="evidence" value="ECO:0007669"/>
    <property type="project" value="TreeGrafter"/>
</dbReference>
<evidence type="ECO:0000259" key="5">
    <source>
        <dbReference type="Pfam" id="PF00251"/>
    </source>
</evidence>
<dbReference type="PANTHER" id="PTHR42800:SF1">
    <property type="entry name" value="EXOINULINASE INUD (AFU_ORTHOLOGUE AFUA_5G00480)"/>
    <property type="match status" value="1"/>
</dbReference>
<dbReference type="InterPro" id="IPR013148">
    <property type="entry name" value="Glyco_hydro_32_N"/>
</dbReference>
<comment type="caution">
    <text evidence="8">The sequence shown here is derived from an EMBL/GenBank/DDBJ whole genome shotgun (WGS) entry which is preliminary data.</text>
</comment>
<dbReference type="Proteomes" id="UP000663882">
    <property type="component" value="Unassembled WGS sequence"/>
</dbReference>
<evidence type="ECO:0000259" key="6">
    <source>
        <dbReference type="Pfam" id="PF08244"/>
    </source>
</evidence>
<name>A0A820CF43_9BILA</name>
<protein>
    <recommendedName>
        <fullName evidence="10">Glycosyl hydrolase family 32 C-terminal domain-containing protein</fullName>
    </recommendedName>
</protein>
<evidence type="ECO:0000256" key="1">
    <source>
        <dbReference type="ARBA" id="ARBA00009902"/>
    </source>
</evidence>
<dbReference type="Gene3D" id="2.115.10.20">
    <property type="entry name" value="Glycosyl hydrolase domain, family 43"/>
    <property type="match status" value="1"/>
</dbReference>
<dbReference type="Pfam" id="PF00251">
    <property type="entry name" value="Glyco_hydro_32N"/>
    <property type="match status" value="1"/>
</dbReference>
<feature type="domain" description="Glycosyl hydrolase family 32 N-terminal" evidence="5">
    <location>
        <begin position="2"/>
        <end position="83"/>
    </location>
</feature>
<reference evidence="8" key="1">
    <citation type="submission" date="2021-02" db="EMBL/GenBank/DDBJ databases">
        <authorList>
            <person name="Nowell W R."/>
        </authorList>
    </citation>
    <scope>NUCLEOTIDE SEQUENCE</scope>
</reference>
<dbReference type="InterPro" id="IPR013320">
    <property type="entry name" value="ConA-like_dom_sf"/>
</dbReference>
<evidence type="ECO:0000313" key="7">
    <source>
        <dbReference type="EMBL" id="CAF1500486.1"/>
    </source>
</evidence>
<feature type="non-terminal residue" evidence="8">
    <location>
        <position position="1"/>
    </location>
</feature>